<evidence type="ECO:0008006" key="3">
    <source>
        <dbReference type="Google" id="ProtNLM"/>
    </source>
</evidence>
<dbReference type="EMBL" id="QNRR01000006">
    <property type="protein sequence ID" value="RBP42579.1"/>
    <property type="molecule type" value="Genomic_DNA"/>
</dbReference>
<organism evidence="1 2">
    <name type="scientific">Roseimicrobium gellanilyticum</name>
    <dbReference type="NCBI Taxonomy" id="748857"/>
    <lineage>
        <taxon>Bacteria</taxon>
        <taxon>Pseudomonadati</taxon>
        <taxon>Verrucomicrobiota</taxon>
        <taxon>Verrucomicrobiia</taxon>
        <taxon>Verrucomicrobiales</taxon>
        <taxon>Verrucomicrobiaceae</taxon>
        <taxon>Roseimicrobium</taxon>
    </lineage>
</organism>
<name>A0A366HKM5_9BACT</name>
<dbReference type="AlphaFoldDB" id="A0A366HKM5"/>
<reference evidence="1 2" key="1">
    <citation type="submission" date="2018-06" db="EMBL/GenBank/DDBJ databases">
        <title>Genomic Encyclopedia of Type Strains, Phase IV (KMG-IV): sequencing the most valuable type-strain genomes for metagenomic binning, comparative biology and taxonomic classification.</title>
        <authorList>
            <person name="Goeker M."/>
        </authorList>
    </citation>
    <scope>NUCLEOTIDE SEQUENCE [LARGE SCALE GENOMIC DNA]</scope>
    <source>
        <strain evidence="1 2">DSM 25532</strain>
    </source>
</reference>
<dbReference type="OrthoDB" id="129306at2"/>
<proteinExistence type="predicted"/>
<comment type="caution">
    <text evidence="1">The sequence shown here is derived from an EMBL/GenBank/DDBJ whole genome shotgun (WGS) entry which is preliminary data.</text>
</comment>
<dbReference type="Proteomes" id="UP000253426">
    <property type="component" value="Unassembled WGS sequence"/>
</dbReference>
<dbReference type="RefSeq" id="WP_113959697.1">
    <property type="nucleotide sequence ID" value="NZ_QNRR01000006.1"/>
</dbReference>
<gene>
    <name evidence="1" type="ORF">DES53_106288</name>
</gene>
<sequence length="138" mass="15381">MSTQAPPRIFKGAHCTFTLQRPATGVVHAIIEGHDVGEFGDAPFRELDSDVEHGAPFEIFIDARGVPAASLEVSADWARWMTTHREHIQRLSILCGSRFVELTASFVQKFTQFGSRMRIYTEADAFEEALRVAVGDDE</sequence>
<accession>A0A366HKM5</accession>
<evidence type="ECO:0000313" key="2">
    <source>
        <dbReference type="Proteomes" id="UP000253426"/>
    </source>
</evidence>
<protein>
    <recommendedName>
        <fullName evidence="3">SpoIIAA-like protein</fullName>
    </recommendedName>
</protein>
<keyword evidence="2" id="KW-1185">Reference proteome</keyword>
<evidence type="ECO:0000313" key="1">
    <source>
        <dbReference type="EMBL" id="RBP42579.1"/>
    </source>
</evidence>